<protein>
    <submittedName>
        <fullName evidence="1">Uncharacterized protein</fullName>
    </submittedName>
</protein>
<organism evidence="1">
    <name type="scientific">Zea mays</name>
    <name type="common">Maize</name>
    <dbReference type="NCBI Taxonomy" id="4577"/>
    <lineage>
        <taxon>Eukaryota</taxon>
        <taxon>Viridiplantae</taxon>
        <taxon>Streptophyta</taxon>
        <taxon>Embryophyta</taxon>
        <taxon>Tracheophyta</taxon>
        <taxon>Spermatophyta</taxon>
        <taxon>Magnoliopsida</taxon>
        <taxon>Liliopsida</taxon>
        <taxon>Poales</taxon>
        <taxon>Poaceae</taxon>
        <taxon>PACMAD clade</taxon>
        <taxon>Panicoideae</taxon>
        <taxon>Andropogonodae</taxon>
        <taxon>Andropogoneae</taxon>
        <taxon>Tripsacinae</taxon>
        <taxon>Zea</taxon>
    </lineage>
</organism>
<proteinExistence type="evidence at transcript level"/>
<reference evidence="1" key="1">
    <citation type="journal article" date="2009" name="PLoS Genet.">
        <title>Sequencing, mapping, and analysis of 27,455 maize full-length cDNAs.</title>
        <authorList>
            <person name="Soderlund C."/>
            <person name="Descour A."/>
            <person name="Kudrna D."/>
            <person name="Bomhoff M."/>
            <person name="Boyd L."/>
            <person name="Currie J."/>
            <person name="Angelova A."/>
            <person name="Collura K."/>
            <person name="Wissotski M."/>
            <person name="Ashley E."/>
            <person name="Morrow D."/>
            <person name="Fernandes J."/>
            <person name="Walbot V."/>
            <person name="Yu Y."/>
        </authorList>
    </citation>
    <scope>NUCLEOTIDE SEQUENCE</scope>
    <source>
        <strain evidence="1">B73</strain>
    </source>
</reference>
<accession>C4J642</accession>
<dbReference type="AlphaFoldDB" id="C4J642"/>
<evidence type="ECO:0000313" key="1">
    <source>
        <dbReference type="EMBL" id="ACR36642.1"/>
    </source>
</evidence>
<name>C4J642_MAIZE</name>
<sequence length="79" mass="9287">MRFCFQRCLLMLKVSHVVHQEYNDHAQDEQMQPQFHLRTPIAPLTILIFPGTNFLCTTGNRWIASYGVKKQLKQVRIIS</sequence>
<dbReference type="EMBL" id="BT086289">
    <property type="protein sequence ID" value="ACR36642.1"/>
    <property type="molecule type" value="mRNA"/>
</dbReference>